<sequence length="124" mass="13448">MSAKRRVIILGGGIGGIEAAIALSRKAGVSLTLVDPNAVHVWKPALHEFAAGTLNFEENVFSFEKLSKKFKFNFIQGAPSSIDRQAKSVKLSDGQTLEYDYLIVSIGGVQMILAHQGQKRIASF</sequence>
<comment type="cofactor">
    <cofactor evidence="1">
        <name>FAD</name>
        <dbReference type="ChEBI" id="CHEBI:57692"/>
    </cofactor>
</comment>
<dbReference type="GO" id="GO:0019646">
    <property type="term" value="P:aerobic electron transport chain"/>
    <property type="evidence" value="ECO:0007669"/>
    <property type="project" value="TreeGrafter"/>
</dbReference>
<evidence type="ECO:0000256" key="1">
    <source>
        <dbReference type="ARBA" id="ARBA00001974"/>
    </source>
</evidence>
<dbReference type="InterPro" id="IPR036188">
    <property type="entry name" value="FAD/NAD-bd_sf"/>
</dbReference>
<dbReference type="RefSeq" id="WP_160618314.1">
    <property type="nucleotide sequence ID" value="NZ_CP047652.1"/>
</dbReference>
<reference evidence="7 8" key="1">
    <citation type="submission" date="2020-01" db="EMBL/GenBank/DDBJ databases">
        <title>Genome sequencing of strain KACC 21507.</title>
        <authorList>
            <person name="Heo J."/>
            <person name="Kim S.-J."/>
            <person name="Kim J.-S."/>
            <person name="Hong S.-B."/>
            <person name="Kwon S.-W."/>
        </authorList>
    </citation>
    <scope>NUCLEOTIDE SEQUENCE [LARGE SCALE GENOMIC DNA]</scope>
    <source>
        <strain evidence="7 8">KACC 21507</strain>
    </source>
</reference>
<comment type="similarity">
    <text evidence="2">Belongs to the NADH dehydrogenase family.</text>
</comment>
<evidence type="ECO:0000313" key="7">
    <source>
        <dbReference type="EMBL" id="QHI95236.1"/>
    </source>
</evidence>
<organism evidence="7 8">
    <name type="scientific">Aristophania vespae</name>
    <dbReference type="NCBI Taxonomy" id="2697033"/>
    <lineage>
        <taxon>Bacteria</taxon>
        <taxon>Pseudomonadati</taxon>
        <taxon>Pseudomonadota</taxon>
        <taxon>Alphaproteobacteria</taxon>
        <taxon>Acetobacterales</taxon>
        <taxon>Acetobacteraceae</taxon>
        <taxon>Aristophania</taxon>
    </lineage>
</organism>
<dbReference type="InterPro" id="IPR023753">
    <property type="entry name" value="FAD/NAD-binding_dom"/>
</dbReference>
<evidence type="ECO:0000256" key="5">
    <source>
        <dbReference type="ARBA" id="ARBA00023002"/>
    </source>
</evidence>
<protein>
    <submittedName>
        <fullName evidence="7">FAD-dependent oxidoreductase</fullName>
    </submittedName>
</protein>
<dbReference type="GO" id="GO:0003955">
    <property type="term" value="F:NAD(P)H dehydrogenase (quinone) activity"/>
    <property type="evidence" value="ECO:0007669"/>
    <property type="project" value="TreeGrafter"/>
</dbReference>
<evidence type="ECO:0000256" key="3">
    <source>
        <dbReference type="ARBA" id="ARBA00022630"/>
    </source>
</evidence>
<dbReference type="Proteomes" id="UP000463975">
    <property type="component" value="Chromosome"/>
</dbReference>
<dbReference type="SUPFAM" id="SSF51905">
    <property type="entry name" value="FAD/NAD(P)-binding domain"/>
    <property type="match status" value="1"/>
</dbReference>
<evidence type="ECO:0000313" key="8">
    <source>
        <dbReference type="Proteomes" id="UP000463975"/>
    </source>
</evidence>
<dbReference type="EMBL" id="CP047652">
    <property type="protein sequence ID" value="QHI95236.1"/>
    <property type="molecule type" value="Genomic_DNA"/>
</dbReference>
<dbReference type="PANTHER" id="PTHR42913">
    <property type="entry name" value="APOPTOSIS-INDUCING FACTOR 1"/>
    <property type="match status" value="1"/>
</dbReference>
<keyword evidence="3" id="KW-0285">Flavoprotein</keyword>
<name>A0A6P1N9Z1_9PROT</name>
<dbReference type="PANTHER" id="PTHR42913:SF3">
    <property type="entry name" value="64 KDA MITOCHONDRIAL NADH DEHYDROGENASE (EUROFUNG)"/>
    <property type="match status" value="1"/>
</dbReference>
<feature type="domain" description="FAD/NAD(P)-binding" evidence="6">
    <location>
        <begin position="6"/>
        <end position="118"/>
    </location>
</feature>
<keyword evidence="5" id="KW-0560">Oxidoreductase</keyword>
<keyword evidence="8" id="KW-1185">Reference proteome</keyword>
<evidence type="ECO:0000259" key="6">
    <source>
        <dbReference type="Pfam" id="PF07992"/>
    </source>
</evidence>
<dbReference type="Gene3D" id="3.50.50.100">
    <property type="match status" value="1"/>
</dbReference>
<proteinExistence type="inferred from homology"/>
<dbReference type="AlphaFoldDB" id="A0A6P1N9Z1"/>
<evidence type="ECO:0000256" key="2">
    <source>
        <dbReference type="ARBA" id="ARBA00005272"/>
    </source>
</evidence>
<accession>A0A6P1N9Z1</accession>
<dbReference type="InterPro" id="IPR051169">
    <property type="entry name" value="NADH-Q_oxidoreductase"/>
</dbReference>
<keyword evidence="4" id="KW-0274">FAD</keyword>
<dbReference type="KEGG" id="bomb:GT348_02155"/>
<gene>
    <name evidence="7" type="ORF">GT348_02155</name>
</gene>
<evidence type="ECO:0000256" key="4">
    <source>
        <dbReference type="ARBA" id="ARBA00022827"/>
    </source>
</evidence>
<dbReference type="Pfam" id="PF07992">
    <property type="entry name" value="Pyr_redox_2"/>
    <property type="match status" value="1"/>
</dbReference>